<comment type="caution">
    <text evidence="1">The sequence shown here is derived from an EMBL/GenBank/DDBJ whole genome shotgun (WGS) entry which is preliminary data.</text>
</comment>
<organism evidence="1 2">
    <name type="scientific">Dioscorea alata</name>
    <name type="common">Purple yam</name>
    <dbReference type="NCBI Taxonomy" id="55571"/>
    <lineage>
        <taxon>Eukaryota</taxon>
        <taxon>Viridiplantae</taxon>
        <taxon>Streptophyta</taxon>
        <taxon>Embryophyta</taxon>
        <taxon>Tracheophyta</taxon>
        <taxon>Spermatophyta</taxon>
        <taxon>Magnoliopsida</taxon>
        <taxon>Liliopsida</taxon>
        <taxon>Dioscoreales</taxon>
        <taxon>Dioscoreaceae</taxon>
        <taxon>Dioscorea</taxon>
    </lineage>
</organism>
<name>A0ACB7UCE5_DIOAL</name>
<protein>
    <submittedName>
        <fullName evidence="1">Uncharacterized protein</fullName>
    </submittedName>
</protein>
<reference evidence="2" key="1">
    <citation type="journal article" date="2022" name="Nat. Commun.">
        <title>Chromosome evolution and the genetic basis of agronomically important traits in greater yam.</title>
        <authorList>
            <person name="Bredeson J.V."/>
            <person name="Lyons J.B."/>
            <person name="Oniyinde I.O."/>
            <person name="Okereke N.R."/>
            <person name="Kolade O."/>
            <person name="Nnabue I."/>
            <person name="Nwadili C.O."/>
            <person name="Hribova E."/>
            <person name="Parker M."/>
            <person name="Nwogha J."/>
            <person name="Shu S."/>
            <person name="Carlson J."/>
            <person name="Kariba R."/>
            <person name="Muthemba S."/>
            <person name="Knop K."/>
            <person name="Barton G.J."/>
            <person name="Sherwood A.V."/>
            <person name="Lopez-Montes A."/>
            <person name="Asiedu R."/>
            <person name="Jamnadass R."/>
            <person name="Muchugi A."/>
            <person name="Goodstein D."/>
            <person name="Egesi C.N."/>
            <person name="Featherston J."/>
            <person name="Asfaw A."/>
            <person name="Simpson G.G."/>
            <person name="Dolezel J."/>
            <person name="Hendre P.S."/>
            <person name="Van Deynze A."/>
            <person name="Kumar P.L."/>
            <person name="Obidiegwu J.E."/>
            <person name="Bhattacharjee R."/>
            <person name="Rokhsar D.S."/>
        </authorList>
    </citation>
    <scope>NUCLEOTIDE SEQUENCE [LARGE SCALE GENOMIC DNA]</scope>
    <source>
        <strain evidence="2">cv. TDa95/00328</strain>
    </source>
</reference>
<sequence length="115" mass="13156">MRLVRCLISFDAEGSSAHRNKDVLVELIPSPFPHSPPQLLFFACHIESNPFIFPLIPDLIRRSYIRDKVPGVLQKWNQILGPNFFERRMNLTRGPRFTSSVSLTTAGVVFSNLFQ</sequence>
<dbReference type="EMBL" id="CM037027">
    <property type="protein sequence ID" value="KAH7657957.1"/>
    <property type="molecule type" value="Genomic_DNA"/>
</dbReference>
<evidence type="ECO:0000313" key="2">
    <source>
        <dbReference type="Proteomes" id="UP000827976"/>
    </source>
</evidence>
<proteinExistence type="predicted"/>
<evidence type="ECO:0000313" key="1">
    <source>
        <dbReference type="EMBL" id="KAH7657957.1"/>
    </source>
</evidence>
<accession>A0ACB7UCE5</accession>
<gene>
    <name evidence="1" type="ORF">IHE45_17G054100</name>
</gene>
<dbReference type="Proteomes" id="UP000827976">
    <property type="component" value="Chromosome 17"/>
</dbReference>
<keyword evidence="2" id="KW-1185">Reference proteome</keyword>